<dbReference type="SUPFAM" id="SSF51419">
    <property type="entry name" value="PLP-binding barrel"/>
    <property type="match status" value="1"/>
</dbReference>
<keyword evidence="12" id="KW-0131">Cell cycle</keyword>
<comment type="catalytic activity">
    <reaction evidence="1 14">
        <text>L-alanine = D-alanine</text>
        <dbReference type="Rhea" id="RHEA:20249"/>
        <dbReference type="ChEBI" id="CHEBI:57416"/>
        <dbReference type="ChEBI" id="CHEBI:57972"/>
        <dbReference type="EC" id="5.1.1.1"/>
    </reaction>
</comment>
<evidence type="ECO:0000313" key="18">
    <source>
        <dbReference type="EMBL" id="SFE43210.1"/>
    </source>
</evidence>
<keyword evidence="8 14" id="KW-0663">Pyridoxal phosphate</keyword>
<organism evidence="18 19">
    <name type="scientific">Thermophagus xiamenensis</name>
    <dbReference type="NCBI Taxonomy" id="385682"/>
    <lineage>
        <taxon>Bacteria</taxon>
        <taxon>Pseudomonadati</taxon>
        <taxon>Bacteroidota</taxon>
        <taxon>Bacteroidia</taxon>
        <taxon>Marinilabiliales</taxon>
        <taxon>Marinilabiliaceae</taxon>
        <taxon>Thermophagus</taxon>
    </lineage>
</organism>
<keyword evidence="11 14" id="KW-0413">Isomerase</keyword>
<dbReference type="SUPFAM" id="SSF53623">
    <property type="entry name" value="MurD-like peptide ligases, catalytic domain"/>
    <property type="match status" value="1"/>
</dbReference>
<dbReference type="GO" id="GO:0071555">
    <property type="term" value="P:cell wall organization"/>
    <property type="evidence" value="ECO:0007669"/>
    <property type="project" value="UniProtKB-KW"/>
</dbReference>
<evidence type="ECO:0000256" key="12">
    <source>
        <dbReference type="ARBA" id="ARBA00023306"/>
    </source>
</evidence>
<dbReference type="GO" id="GO:0030632">
    <property type="term" value="P:D-alanine biosynthetic process"/>
    <property type="evidence" value="ECO:0007669"/>
    <property type="project" value="UniProtKB-UniRule"/>
</dbReference>
<sequence>MIAYSIREIANVCGGKLLLNKESSISRLLWDSRSVYDASEGLFFALKGNRHDGHQFLYQLVDKGVGNFVVKEGKIPDGLRDKANWIEVQDVLLALQKVAAFHRQHFSAPVLAITGSNGKTIVKEWITQMIGNDRLVTRSPRSFNSQIGVPLSVWLLNDKTDIAIFEAGISQPGEMQRLEKIIRPDMGLFTTLGQAHQENFTSLDEKLHEKLHLFKDVKTLFYNADQLLVKDAVRQYFPEKNLLSWGRSKGVTLQLLEEHELDDKMRLELSYGGDVFYIEIPFSDKVSVANILPAVLFLLYLGYTPENIAKRTALLEPVAMRLELKEGTNRNLLINDTYNSDVTSLEMALDFLAQQSRKKGMSRTVILSDLLQTGLSDEELYPQVANMIKEKEIDRFIGVGDALMRHASLFDSNARFFETTDELLRELPSFRFSEEAILVKGSRSYSFERIVGQMELKRHATVMEVNLDALTHNLNQYRRILKPQTKVLAMVKAFSYGSGSYEIAAALQYQNIDYLGVAFADEGVELRRAGISVPIIVMNPEEKSFGQIIEYHLEPEIYNFRVLEAFNKAVAAENREEVPIHIKLDTGMHRMGFSEKELDELIFSLKQKPRLRIKSVFSHLAASDSQEHDGFTKMQIETFEKMCRKLKRGLNTNFWMHILNSAGIERFPEAQFDMVRLGIGLYGFGAGKIDSLRNVVTLKSFISQIKPVSAHETIGYNRAGTLNRDGRIGIVPIGYADGLNRHLSNGHGKMIVRGQQVPIVGNICMDMCMVDLTDVNAEEGDEVVVFGDDYPVTMLANQLDTIPYEILTGISRRVVRVYYRE</sequence>
<evidence type="ECO:0000256" key="1">
    <source>
        <dbReference type="ARBA" id="ARBA00000316"/>
    </source>
</evidence>
<dbReference type="InterPro" id="IPR005863">
    <property type="entry name" value="UDP-N-AcMur_synth"/>
</dbReference>
<dbReference type="Gene3D" id="2.40.37.10">
    <property type="entry name" value="Lyase, Ornithine Decarboxylase, Chain A, domain 1"/>
    <property type="match status" value="1"/>
</dbReference>
<feature type="domain" description="Alanine racemase C-terminal" evidence="17">
    <location>
        <begin position="695"/>
        <end position="819"/>
    </location>
</feature>
<dbReference type="SUPFAM" id="SSF50621">
    <property type="entry name" value="Alanine racemase C-terminal domain-like"/>
    <property type="match status" value="1"/>
</dbReference>
<dbReference type="GO" id="GO:0009252">
    <property type="term" value="P:peptidoglycan biosynthetic process"/>
    <property type="evidence" value="ECO:0007669"/>
    <property type="project" value="UniProtKB-KW"/>
</dbReference>
<dbReference type="InterPro" id="IPR001608">
    <property type="entry name" value="Ala_racemase_N"/>
</dbReference>
<dbReference type="InterPro" id="IPR011079">
    <property type="entry name" value="Ala_racemase_C"/>
</dbReference>
<dbReference type="EC" id="5.1.1.1" evidence="14"/>
<evidence type="ECO:0000259" key="17">
    <source>
        <dbReference type="SMART" id="SM01005"/>
    </source>
</evidence>
<dbReference type="InterPro" id="IPR013221">
    <property type="entry name" value="Mur_ligase_cen"/>
</dbReference>
<feature type="binding site" evidence="14 16">
    <location>
        <position position="765"/>
    </location>
    <ligand>
        <name>substrate</name>
    </ligand>
</feature>
<evidence type="ECO:0000256" key="3">
    <source>
        <dbReference type="ARBA" id="ARBA00022490"/>
    </source>
</evidence>
<evidence type="ECO:0000256" key="6">
    <source>
        <dbReference type="ARBA" id="ARBA00022741"/>
    </source>
</evidence>
<evidence type="ECO:0000256" key="2">
    <source>
        <dbReference type="ARBA" id="ARBA00001933"/>
    </source>
</evidence>
<dbReference type="InterPro" id="IPR029066">
    <property type="entry name" value="PLP-binding_barrel"/>
</dbReference>
<dbReference type="SUPFAM" id="SSF63418">
    <property type="entry name" value="MurE/MurF N-terminal domain"/>
    <property type="match status" value="1"/>
</dbReference>
<evidence type="ECO:0000256" key="13">
    <source>
        <dbReference type="ARBA" id="ARBA00023316"/>
    </source>
</evidence>
<dbReference type="InterPro" id="IPR051046">
    <property type="entry name" value="MurCDEF_CellWall_CoF430Synth"/>
</dbReference>
<dbReference type="InterPro" id="IPR036565">
    <property type="entry name" value="Mur-like_cat_sf"/>
</dbReference>
<proteinExistence type="inferred from homology"/>
<dbReference type="InterPro" id="IPR035911">
    <property type="entry name" value="MurE/MurF_N"/>
</dbReference>
<dbReference type="PRINTS" id="PR00992">
    <property type="entry name" value="ALARACEMASE"/>
</dbReference>
<dbReference type="GO" id="GO:0008360">
    <property type="term" value="P:regulation of cell shape"/>
    <property type="evidence" value="ECO:0007669"/>
    <property type="project" value="UniProtKB-KW"/>
</dbReference>
<dbReference type="InParanoid" id="A0A1I2AK18"/>
<dbReference type="Gene3D" id="3.20.20.10">
    <property type="entry name" value="Alanine racemase"/>
    <property type="match status" value="1"/>
</dbReference>
<dbReference type="PANTHER" id="PTHR43024:SF1">
    <property type="entry name" value="UDP-N-ACETYLMURAMOYL-TRIPEPTIDE--D-ALANYL-D-ALANINE LIGASE"/>
    <property type="match status" value="1"/>
</dbReference>
<dbReference type="GO" id="GO:0008784">
    <property type="term" value="F:alanine racemase activity"/>
    <property type="evidence" value="ECO:0007669"/>
    <property type="project" value="UniProtKB-UniRule"/>
</dbReference>
<evidence type="ECO:0000256" key="9">
    <source>
        <dbReference type="ARBA" id="ARBA00022960"/>
    </source>
</evidence>
<reference evidence="18 19" key="1">
    <citation type="submission" date="2016-10" db="EMBL/GenBank/DDBJ databases">
        <authorList>
            <person name="de Groot N.N."/>
        </authorList>
    </citation>
    <scope>NUCLEOTIDE SEQUENCE [LARGE SCALE GENOMIC DNA]</scope>
    <source>
        <strain evidence="18 19">DSM 19012</strain>
    </source>
</reference>
<dbReference type="InterPro" id="IPR009006">
    <property type="entry name" value="Ala_racemase/Decarboxylase_C"/>
</dbReference>
<dbReference type="Pfam" id="PF01168">
    <property type="entry name" value="Ala_racemase_N"/>
    <property type="match status" value="1"/>
</dbReference>
<dbReference type="NCBIfam" id="TIGR00492">
    <property type="entry name" value="alr"/>
    <property type="match status" value="1"/>
</dbReference>
<comment type="pathway">
    <text evidence="14">Amino-acid biosynthesis; D-alanine biosynthesis; D-alanine from L-alanine: step 1/1.</text>
</comment>
<dbReference type="GO" id="GO:0030170">
    <property type="term" value="F:pyridoxal phosphate binding"/>
    <property type="evidence" value="ECO:0007669"/>
    <property type="project" value="UniProtKB-UniRule"/>
</dbReference>
<dbReference type="Gene3D" id="3.40.1390.10">
    <property type="entry name" value="MurE/MurF, N-terminal domain"/>
    <property type="match status" value="1"/>
</dbReference>
<evidence type="ECO:0000256" key="4">
    <source>
        <dbReference type="ARBA" id="ARBA00022598"/>
    </source>
</evidence>
<evidence type="ECO:0000256" key="14">
    <source>
        <dbReference type="HAMAP-Rule" id="MF_01201"/>
    </source>
</evidence>
<dbReference type="GO" id="GO:0051301">
    <property type="term" value="P:cell division"/>
    <property type="evidence" value="ECO:0007669"/>
    <property type="project" value="UniProtKB-KW"/>
</dbReference>
<dbReference type="eggNOG" id="COG0770">
    <property type="taxonomic scope" value="Bacteria"/>
</dbReference>
<dbReference type="PANTHER" id="PTHR43024">
    <property type="entry name" value="UDP-N-ACETYLMURAMOYL-TRIPEPTIDE--D-ALANYL-D-ALANINE LIGASE"/>
    <property type="match status" value="1"/>
</dbReference>
<dbReference type="FunFam" id="3.20.20.10:FF:000002">
    <property type="entry name" value="Alanine racemase"/>
    <property type="match status" value="1"/>
</dbReference>
<dbReference type="Gene3D" id="3.40.1190.10">
    <property type="entry name" value="Mur-like, catalytic domain"/>
    <property type="match status" value="1"/>
</dbReference>
<dbReference type="HAMAP" id="MF_01201">
    <property type="entry name" value="Ala_racemase"/>
    <property type="match status" value="1"/>
</dbReference>
<protein>
    <recommendedName>
        <fullName evidence="14">Alanine racemase</fullName>
        <ecNumber evidence="14">5.1.1.1</ecNumber>
    </recommendedName>
</protein>
<dbReference type="SUPFAM" id="SSF53244">
    <property type="entry name" value="MurD-like peptide ligases, peptide-binding domain"/>
    <property type="match status" value="1"/>
</dbReference>
<evidence type="ECO:0000256" key="10">
    <source>
        <dbReference type="ARBA" id="ARBA00022984"/>
    </source>
</evidence>
<feature type="binding site" evidence="14 16">
    <location>
        <position position="590"/>
    </location>
    <ligand>
        <name>substrate</name>
    </ligand>
</feature>
<dbReference type="RefSeq" id="WP_010526472.1">
    <property type="nucleotide sequence ID" value="NZ_AFSL01000009.1"/>
</dbReference>
<keyword evidence="9" id="KW-0133">Cell shape</keyword>
<comment type="function">
    <text evidence="14">Catalyzes the interconversion of L-alanine and D-alanine. May also act on other amino acids.</text>
</comment>
<accession>A0A1I2AK18</accession>
<dbReference type="InterPro" id="IPR036615">
    <property type="entry name" value="Mur_ligase_C_dom_sf"/>
</dbReference>
<evidence type="ECO:0000256" key="15">
    <source>
        <dbReference type="PIRSR" id="PIRSR600821-50"/>
    </source>
</evidence>
<keyword evidence="6" id="KW-0547">Nucleotide-binding</keyword>
<keyword evidence="3" id="KW-0963">Cytoplasm</keyword>
<dbReference type="CDD" id="cd00430">
    <property type="entry name" value="PLPDE_III_AR"/>
    <property type="match status" value="1"/>
</dbReference>
<dbReference type="AlphaFoldDB" id="A0A1I2AK18"/>
<dbReference type="SMART" id="SM01005">
    <property type="entry name" value="Ala_racemase_C"/>
    <property type="match status" value="1"/>
</dbReference>
<dbReference type="eggNOG" id="COG0787">
    <property type="taxonomic scope" value="Bacteria"/>
</dbReference>
<name>A0A1I2AK18_9BACT</name>
<dbReference type="GO" id="GO:0047480">
    <property type="term" value="F:UDP-N-acetylmuramoyl-tripeptide-D-alanyl-D-alanine ligase activity"/>
    <property type="evidence" value="ECO:0007669"/>
    <property type="project" value="InterPro"/>
</dbReference>
<dbReference type="GO" id="GO:0005524">
    <property type="term" value="F:ATP binding"/>
    <property type="evidence" value="ECO:0007669"/>
    <property type="project" value="UniProtKB-KW"/>
</dbReference>
<keyword evidence="10" id="KW-0573">Peptidoglycan synthesis</keyword>
<keyword evidence="4 18" id="KW-0436">Ligase</keyword>
<evidence type="ECO:0000256" key="5">
    <source>
        <dbReference type="ARBA" id="ARBA00022618"/>
    </source>
</evidence>
<dbReference type="Proteomes" id="UP000181976">
    <property type="component" value="Unassembled WGS sequence"/>
</dbReference>
<keyword evidence="13" id="KW-0961">Cell wall biogenesis/degradation</keyword>
<keyword evidence="5" id="KW-0132">Cell division</keyword>
<comment type="similarity">
    <text evidence="14">Belongs to the alanine racemase family.</text>
</comment>
<keyword evidence="19" id="KW-1185">Reference proteome</keyword>
<evidence type="ECO:0000256" key="7">
    <source>
        <dbReference type="ARBA" id="ARBA00022840"/>
    </source>
</evidence>
<dbReference type="EMBL" id="FONA01000011">
    <property type="protein sequence ID" value="SFE43210.1"/>
    <property type="molecule type" value="Genomic_DNA"/>
</dbReference>
<dbReference type="UniPathway" id="UPA00042">
    <property type="reaction ID" value="UER00497"/>
</dbReference>
<gene>
    <name evidence="18" type="ORF">SAMN05444380_11163</name>
</gene>
<feature type="active site" description="Proton acceptor; specific for D-alanine" evidence="14">
    <location>
        <position position="492"/>
    </location>
</feature>
<dbReference type="NCBIfam" id="TIGR01143">
    <property type="entry name" value="murF"/>
    <property type="match status" value="1"/>
</dbReference>
<dbReference type="InterPro" id="IPR000821">
    <property type="entry name" value="Ala_racemase"/>
</dbReference>
<comment type="cofactor">
    <cofactor evidence="2 14 15">
        <name>pyridoxal 5'-phosphate</name>
        <dbReference type="ChEBI" id="CHEBI:597326"/>
    </cofactor>
</comment>
<dbReference type="OrthoDB" id="9801978at2"/>
<dbReference type="Pfam" id="PF01225">
    <property type="entry name" value="Mur_ligase"/>
    <property type="match status" value="1"/>
</dbReference>
<keyword evidence="7" id="KW-0067">ATP-binding</keyword>
<dbReference type="NCBIfam" id="NF008897">
    <property type="entry name" value="PRK11930.1"/>
    <property type="match status" value="1"/>
</dbReference>
<evidence type="ECO:0000256" key="8">
    <source>
        <dbReference type="ARBA" id="ARBA00022898"/>
    </source>
</evidence>
<feature type="active site" description="Proton acceptor; specific for L-alanine" evidence="14">
    <location>
        <position position="716"/>
    </location>
</feature>
<dbReference type="Pfam" id="PF00842">
    <property type="entry name" value="Ala_racemase_C"/>
    <property type="match status" value="1"/>
</dbReference>
<dbReference type="STRING" id="385682.SAMN05444380_11163"/>
<dbReference type="Gene3D" id="3.90.190.20">
    <property type="entry name" value="Mur ligase, C-terminal domain"/>
    <property type="match status" value="1"/>
</dbReference>
<dbReference type="Pfam" id="PF08245">
    <property type="entry name" value="Mur_ligase_M"/>
    <property type="match status" value="1"/>
</dbReference>
<evidence type="ECO:0000256" key="16">
    <source>
        <dbReference type="PIRSR" id="PIRSR600821-52"/>
    </source>
</evidence>
<evidence type="ECO:0000313" key="19">
    <source>
        <dbReference type="Proteomes" id="UP000181976"/>
    </source>
</evidence>
<dbReference type="InterPro" id="IPR000713">
    <property type="entry name" value="Mur_ligase_N"/>
</dbReference>
<evidence type="ECO:0000256" key="11">
    <source>
        <dbReference type="ARBA" id="ARBA00023235"/>
    </source>
</evidence>
<feature type="modified residue" description="N6-(pyridoxal phosphate)lysine" evidence="14 15">
    <location>
        <position position="492"/>
    </location>
</feature>